<reference evidence="7 8" key="1">
    <citation type="submission" date="2017-08" db="EMBL/GenBank/DDBJ databases">
        <title>Infants hospitalized years apart are colonized by the same room-sourced microbial strains.</title>
        <authorList>
            <person name="Brooks B."/>
            <person name="Olm M.R."/>
            <person name="Firek B.A."/>
            <person name="Baker R."/>
            <person name="Thomas B.C."/>
            <person name="Morowitz M.J."/>
            <person name="Banfield J.F."/>
        </authorList>
    </citation>
    <scope>NUCLEOTIDE SEQUENCE [LARGE SCALE GENOMIC DNA]</scope>
    <source>
        <strain evidence="7">S2_009_000_R2_77</strain>
    </source>
</reference>
<evidence type="ECO:0000256" key="4">
    <source>
        <dbReference type="ARBA" id="ARBA00022989"/>
    </source>
</evidence>
<dbReference type="GO" id="GO:0016787">
    <property type="term" value="F:hydrolase activity"/>
    <property type="evidence" value="ECO:0007669"/>
    <property type="project" value="UniProtKB-KW"/>
</dbReference>
<dbReference type="GO" id="GO:0005886">
    <property type="term" value="C:plasma membrane"/>
    <property type="evidence" value="ECO:0007669"/>
    <property type="project" value="UniProtKB-SubCell"/>
</dbReference>
<sequence length="144" mass="15616">MVTRAVDFLPTVEESAVTRARVTHLSRLLSELLVLLGLYLFGSQLALWLHWPIPGGVIGLGLLLAAFATGWIKPAALQLGAGLLMAEMLLFFIPALMSMLDYGALLRSEGLRILAVIACSTLLVMLSTALTVEAVCRWSLRHES</sequence>
<evidence type="ECO:0000313" key="7">
    <source>
        <dbReference type="EMBL" id="PZP23728.1"/>
    </source>
</evidence>
<feature type="transmembrane region" description="Helical" evidence="6">
    <location>
        <begin position="112"/>
        <end position="136"/>
    </location>
</feature>
<keyword evidence="7" id="KW-0378">Hydrolase</keyword>
<dbReference type="PANTHER" id="PTHR33931:SF2">
    <property type="entry name" value="HOLIN-LIKE PROTEIN CIDA"/>
    <property type="match status" value="1"/>
</dbReference>
<evidence type="ECO:0000256" key="2">
    <source>
        <dbReference type="ARBA" id="ARBA00022475"/>
    </source>
</evidence>
<feature type="transmembrane region" description="Helical" evidence="6">
    <location>
        <begin position="79"/>
        <end position="100"/>
    </location>
</feature>
<keyword evidence="3 6" id="KW-0812">Transmembrane</keyword>
<feature type="transmembrane region" description="Helical" evidence="6">
    <location>
        <begin position="28"/>
        <end position="47"/>
    </location>
</feature>
<evidence type="ECO:0000256" key="1">
    <source>
        <dbReference type="ARBA" id="ARBA00004651"/>
    </source>
</evidence>
<dbReference type="InterPro" id="IPR005538">
    <property type="entry name" value="LrgA/CidA"/>
</dbReference>
<protein>
    <submittedName>
        <fullName evidence="7">Murein hydrolase regulator LrgA</fullName>
    </submittedName>
</protein>
<name>A0A2W5D020_9PSED</name>
<keyword evidence="4 6" id="KW-1133">Transmembrane helix</keyword>
<evidence type="ECO:0000256" key="5">
    <source>
        <dbReference type="ARBA" id="ARBA00023136"/>
    </source>
</evidence>
<feature type="transmembrane region" description="Helical" evidence="6">
    <location>
        <begin position="53"/>
        <end position="72"/>
    </location>
</feature>
<dbReference type="AlphaFoldDB" id="A0A2W5D020"/>
<dbReference type="EMBL" id="QFOH01000012">
    <property type="protein sequence ID" value="PZP23728.1"/>
    <property type="molecule type" value="Genomic_DNA"/>
</dbReference>
<evidence type="ECO:0000256" key="6">
    <source>
        <dbReference type="SAM" id="Phobius"/>
    </source>
</evidence>
<gene>
    <name evidence="7" type="ORF">DI599_10995</name>
</gene>
<dbReference type="PANTHER" id="PTHR33931">
    <property type="entry name" value="HOLIN-LIKE PROTEIN CIDA-RELATED"/>
    <property type="match status" value="1"/>
</dbReference>
<keyword evidence="5 6" id="KW-0472">Membrane</keyword>
<dbReference type="Pfam" id="PF03788">
    <property type="entry name" value="LrgA"/>
    <property type="match status" value="1"/>
</dbReference>
<dbReference type="Proteomes" id="UP000249198">
    <property type="component" value="Unassembled WGS sequence"/>
</dbReference>
<comment type="subcellular location">
    <subcellularLocation>
        <location evidence="1">Cell membrane</location>
        <topology evidence="1">Multi-pass membrane protein</topology>
    </subcellularLocation>
</comment>
<organism evidence="7 8">
    <name type="scientific">Pseudomonas kuykendallii</name>
    <dbReference type="NCBI Taxonomy" id="1007099"/>
    <lineage>
        <taxon>Bacteria</taxon>
        <taxon>Pseudomonadati</taxon>
        <taxon>Pseudomonadota</taxon>
        <taxon>Gammaproteobacteria</taxon>
        <taxon>Pseudomonadales</taxon>
        <taxon>Pseudomonadaceae</taxon>
        <taxon>Pseudomonas</taxon>
    </lineage>
</organism>
<comment type="caution">
    <text evidence="7">The sequence shown here is derived from an EMBL/GenBank/DDBJ whole genome shotgun (WGS) entry which is preliminary data.</text>
</comment>
<evidence type="ECO:0000256" key="3">
    <source>
        <dbReference type="ARBA" id="ARBA00022692"/>
    </source>
</evidence>
<proteinExistence type="predicted"/>
<keyword evidence="2" id="KW-1003">Cell membrane</keyword>
<accession>A0A2W5D020</accession>
<evidence type="ECO:0000313" key="8">
    <source>
        <dbReference type="Proteomes" id="UP000249198"/>
    </source>
</evidence>